<evidence type="ECO:0008006" key="5">
    <source>
        <dbReference type="Google" id="ProtNLM"/>
    </source>
</evidence>
<name>A0ABY4TES4_9ACTN</name>
<evidence type="ECO:0000313" key="4">
    <source>
        <dbReference type="Proteomes" id="UP001056383"/>
    </source>
</evidence>
<reference evidence="3" key="1">
    <citation type="submission" date="2022-04" db="EMBL/GenBank/DDBJ databases">
        <title>Systematic whole-genome sequencing reveals an unexpected diversity among actinomycetoma pathogens and provides insights into their antibacterial susceptibilities.</title>
        <authorList>
            <person name="Watson A.K."/>
            <person name="Kepplinger B."/>
            <person name="Bakhiet S.M."/>
            <person name="Mhmoud N.A."/>
            <person name="Chapman J."/>
            <person name="Allenby N."/>
            <person name="Mickiewicz K."/>
            <person name="Goodfellow M."/>
            <person name="Fahal A.H."/>
            <person name="Errington J."/>
        </authorList>
    </citation>
    <scope>NUCLEOTIDE SEQUENCE</scope>
    <source>
        <strain evidence="3">SD 504</strain>
    </source>
</reference>
<dbReference type="EMBL" id="CP095474">
    <property type="protein sequence ID" value="URN17434.1"/>
    <property type="molecule type" value="Genomic_DNA"/>
</dbReference>
<feature type="chain" id="PRO_5046997453" description="Lipoprotein" evidence="2">
    <location>
        <begin position="20"/>
        <end position="203"/>
    </location>
</feature>
<feature type="region of interest" description="Disordered" evidence="1">
    <location>
        <begin position="26"/>
        <end position="74"/>
    </location>
</feature>
<evidence type="ECO:0000313" key="3">
    <source>
        <dbReference type="EMBL" id="URN17434.1"/>
    </source>
</evidence>
<feature type="compositionally biased region" description="Polar residues" evidence="1">
    <location>
        <begin position="62"/>
        <end position="74"/>
    </location>
</feature>
<protein>
    <recommendedName>
        <fullName evidence="5">Lipoprotein</fullName>
    </recommendedName>
</protein>
<keyword evidence="4" id="KW-1185">Reference proteome</keyword>
<feature type="signal peptide" evidence="2">
    <location>
        <begin position="1"/>
        <end position="19"/>
    </location>
</feature>
<organism evidence="3 4">
    <name type="scientific">Streptomyces sudanensis</name>
    <dbReference type="NCBI Taxonomy" id="436397"/>
    <lineage>
        <taxon>Bacteria</taxon>
        <taxon>Bacillati</taxon>
        <taxon>Actinomycetota</taxon>
        <taxon>Actinomycetes</taxon>
        <taxon>Kitasatosporales</taxon>
        <taxon>Streptomycetaceae</taxon>
        <taxon>Streptomyces</taxon>
    </lineage>
</organism>
<evidence type="ECO:0000256" key="1">
    <source>
        <dbReference type="SAM" id="MobiDB-lite"/>
    </source>
</evidence>
<dbReference type="Proteomes" id="UP001056383">
    <property type="component" value="Chromosome"/>
</dbReference>
<sequence length="203" mass="20882">MGKHGVAAAGALALVLALAGCDGGSGTGAKGGESPGATATGSPGGAGGERTTYRLGEESPEVESTMQASSGARFTLTPTRVRTGTEADMKASGLEEDGKKGPQIPVHVWTKITHKSGKPMKVGDMDDDLVVRTDEGTRTRALIVLLGEAKWTGCPAPDTEKELGPGQSQEICTTFLIPADQKAAAVEMTRGFYKEPLEWPAAG</sequence>
<keyword evidence="2" id="KW-0732">Signal</keyword>
<gene>
    <name evidence="3" type="ORF">MW084_17550</name>
</gene>
<evidence type="ECO:0000256" key="2">
    <source>
        <dbReference type="SAM" id="SignalP"/>
    </source>
</evidence>
<accession>A0ABY4TES4</accession>
<proteinExistence type="predicted"/>
<dbReference type="PROSITE" id="PS51257">
    <property type="entry name" value="PROKAR_LIPOPROTEIN"/>
    <property type="match status" value="1"/>
</dbReference>